<dbReference type="Proteomes" id="UP000807825">
    <property type="component" value="Unassembled WGS sequence"/>
</dbReference>
<evidence type="ECO:0000259" key="1">
    <source>
        <dbReference type="SMART" id="SM00422"/>
    </source>
</evidence>
<comment type="caution">
    <text evidence="2">The sequence shown here is derived from an EMBL/GenBank/DDBJ whole genome shotgun (WGS) entry which is preliminary data.</text>
</comment>
<proteinExistence type="predicted"/>
<organism evidence="2 3">
    <name type="scientific">Desulfomonile tiedjei</name>
    <dbReference type="NCBI Taxonomy" id="2358"/>
    <lineage>
        <taxon>Bacteria</taxon>
        <taxon>Pseudomonadati</taxon>
        <taxon>Thermodesulfobacteriota</taxon>
        <taxon>Desulfomonilia</taxon>
        <taxon>Desulfomonilales</taxon>
        <taxon>Desulfomonilaceae</taxon>
        <taxon>Desulfomonile</taxon>
    </lineage>
</organism>
<dbReference type="SMART" id="SM00422">
    <property type="entry name" value="HTH_MERR"/>
    <property type="match status" value="1"/>
</dbReference>
<reference evidence="2" key="1">
    <citation type="submission" date="2020-07" db="EMBL/GenBank/DDBJ databases">
        <title>Huge and variable diversity of episymbiotic CPR bacteria and DPANN archaea in groundwater ecosystems.</title>
        <authorList>
            <person name="He C.Y."/>
            <person name="Keren R."/>
            <person name="Whittaker M."/>
            <person name="Farag I.F."/>
            <person name="Doudna J."/>
            <person name="Cate J.H.D."/>
            <person name="Banfield J.F."/>
        </authorList>
    </citation>
    <scope>NUCLEOTIDE SEQUENCE</scope>
    <source>
        <strain evidence="2">NC_groundwater_1664_Pr3_B-0.1um_52_9</strain>
    </source>
</reference>
<evidence type="ECO:0000313" key="3">
    <source>
        <dbReference type="Proteomes" id="UP000807825"/>
    </source>
</evidence>
<dbReference type="GO" id="GO:0003677">
    <property type="term" value="F:DNA binding"/>
    <property type="evidence" value="ECO:0007669"/>
    <property type="project" value="InterPro"/>
</dbReference>
<protein>
    <submittedName>
        <fullName evidence="2">MerR family transcriptional regulator</fullName>
    </submittedName>
</protein>
<sequence>MRYYGIDFVAHELDVHPSSLRRWEDNGLITPERATMGKTMLRIYDEKAMRLLRRAKESMDTGMSVREAFDKARREEQQND</sequence>
<dbReference type="Gene3D" id="1.10.1660.10">
    <property type="match status" value="1"/>
</dbReference>
<accession>A0A9D6Z881</accession>
<dbReference type="EMBL" id="JACRDE010000527">
    <property type="protein sequence ID" value="MBI5251821.1"/>
    <property type="molecule type" value="Genomic_DNA"/>
</dbReference>
<dbReference type="GO" id="GO:0006355">
    <property type="term" value="P:regulation of DNA-templated transcription"/>
    <property type="evidence" value="ECO:0007669"/>
    <property type="project" value="InterPro"/>
</dbReference>
<dbReference type="AlphaFoldDB" id="A0A9D6Z881"/>
<evidence type="ECO:0000313" key="2">
    <source>
        <dbReference type="EMBL" id="MBI5251821.1"/>
    </source>
</evidence>
<gene>
    <name evidence="2" type="ORF">HY912_20195</name>
</gene>
<dbReference type="InterPro" id="IPR000551">
    <property type="entry name" value="MerR-type_HTH_dom"/>
</dbReference>
<name>A0A9D6Z881_9BACT</name>
<dbReference type="InterPro" id="IPR009061">
    <property type="entry name" value="DNA-bd_dom_put_sf"/>
</dbReference>
<dbReference type="SUPFAM" id="SSF46955">
    <property type="entry name" value="Putative DNA-binding domain"/>
    <property type="match status" value="1"/>
</dbReference>
<feature type="domain" description="HTH merR-type" evidence="1">
    <location>
        <begin position="4"/>
        <end position="75"/>
    </location>
</feature>
<dbReference type="Pfam" id="PF13411">
    <property type="entry name" value="MerR_1"/>
    <property type="match status" value="1"/>
</dbReference>